<dbReference type="Proteomes" id="UP000663722">
    <property type="component" value="Chromosome"/>
</dbReference>
<accession>A0A975GN15</accession>
<name>A0A975GN15_9BACT</name>
<dbReference type="KEGG" id="dmm:dnm_035700"/>
<gene>
    <name evidence="1" type="ORF">dnm_035700</name>
</gene>
<evidence type="ECO:0000313" key="1">
    <source>
        <dbReference type="EMBL" id="QTA87536.1"/>
    </source>
</evidence>
<protein>
    <submittedName>
        <fullName evidence="1">Uncharacterized protein</fullName>
    </submittedName>
</protein>
<organism evidence="1 2">
    <name type="scientific">Desulfonema magnum</name>
    <dbReference type="NCBI Taxonomy" id="45655"/>
    <lineage>
        <taxon>Bacteria</taxon>
        <taxon>Pseudomonadati</taxon>
        <taxon>Thermodesulfobacteriota</taxon>
        <taxon>Desulfobacteria</taxon>
        <taxon>Desulfobacterales</taxon>
        <taxon>Desulfococcaceae</taxon>
        <taxon>Desulfonema</taxon>
    </lineage>
</organism>
<keyword evidence="2" id="KW-1185">Reference proteome</keyword>
<dbReference type="AlphaFoldDB" id="A0A975GN15"/>
<evidence type="ECO:0000313" key="2">
    <source>
        <dbReference type="Proteomes" id="UP000663722"/>
    </source>
</evidence>
<reference evidence="1" key="1">
    <citation type="journal article" date="2021" name="Microb. Physiol.">
        <title>Proteogenomic Insights into the Physiology of Marine, Sulfate-Reducing, Filamentous Desulfonema limicola and Desulfonema magnum.</title>
        <authorList>
            <person name="Schnaars V."/>
            <person name="Wohlbrand L."/>
            <person name="Scheve S."/>
            <person name="Hinrichs C."/>
            <person name="Reinhardt R."/>
            <person name="Rabus R."/>
        </authorList>
    </citation>
    <scope>NUCLEOTIDE SEQUENCE</scope>
    <source>
        <strain evidence="1">4be13</strain>
    </source>
</reference>
<dbReference type="EMBL" id="CP061800">
    <property type="protein sequence ID" value="QTA87536.1"/>
    <property type="molecule type" value="Genomic_DNA"/>
</dbReference>
<sequence>MKSTIRSATSCRTRSISWLGFFINDIRVSHNQNVNLPRTR</sequence>
<proteinExistence type="predicted"/>